<dbReference type="Proteomes" id="UP001152592">
    <property type="component" value="Unassembled WGS sequence"/>
</dbReference>
<dbReference type="OrthoDB" id="37659at2759"/>
<feature type="domain" description="RNA polymerase II assembly factor Rtp1 C-terminal" evidence="3">
    <location>
        <begin position="1069"/>
        <end position="1102"/>
    </location>
</feature>
<comment type="similarity">
    <text evidence="1">Belongs to the Tango6 family.</text>
</comment>
<dbReference type="InterPro" id="IPR039600">
    <property type="entry name" value="TANGO6/Rtp1"/>
</dbReference>
<sequence length="1154" mass="125178">MMEEDPQIRDAFSTANDFLTPVLDRDEIKKTPGISLIQILSQVSDHDGADDESGRPTVINKALDILINIHRSFIPPAPRKGAQQQYSEVAGSPMEDAKRRRMLHALLDLISLEGIYPSLSAGVGIPLQQRVISVLPAGIIAKKAHTITSSVPQNEPLLRRIIGVLLVILSDPHPSIQPIIRSRILSDVISGISDLAFNPNLEQSPDRIGLKASLTDIVEATPTTVLLPTLSSFLQSDTAQWFKSTISSQISHVPLRPGGVVQVIMFIASQFSPSLGQEAQDQSNGPRLTVQAIMQISRLLSSVPQGVDSKAYFETIAPQLLALIDGADPDLRKTASYVVANGILGKRAYGAVGTIGHSIFVEPIFNALTAELDPKSRQWMTRFTDVEGSLPQLRDDGHTSTTIVDSTTIDLALERLRCLTLQHPNPSVVKRLIQPILLPLWGLVCFSKEQQSLGSFHERVLPLLQTFFGISVGFPPLKKLVDNLLWDGGVKWTYIEDADLRVALVKRNAPAGDHSNLIRLMDSLHTRAELFVSLLGSDPSSEERTGDIFLYVSEKWLVKPTISQPSRNMLHGGPVNETENITQKLVSAKVAEKLLDNFKEALTRRPLRVLELIKHIVDGELQILQARDTAKKGDVSLSSLSNIAEKEDDATEESANDSSESLSTAFSLLSTLLASAEFSPTEELIPLLSSLKQDLDQLVPLLPPTLSKPGLTSSLLLEIQLATPDKPATQTKPAHIKDLETYRQAMANLTSDMPPVKAEGLFLLEELIMAASPVVDVSVALGWMLLVVTDTSGTAEDETYNHKAATSVIGKLASRHPHTVIKTLVEDYADKQEKRTLNQRLMIGQAMVQSIQNIGNGLSGETAKILGETLIAVAGRRGTKDQPKKLRNTTRENDNVASHQPSQASDEENGTEMSEGWSIPSEIAKVASELNLHDEDSDEETEEQKAFAANVVAAWAAGTSADDKPDDLRARASAISILGTAITTNIIGLGPTAVSSAIDLALSILTLETAAETAIMRRASVILILDTLKALETARDTLGQDVGFGFSLSDNDSFAVPQGFSHETSTVGNIPAMLRTLCFVESREKDGLTRQHLRDLVESLEAWTEKSLMWGIGAHEGQKALDAGLGLGGRIAGLHFDPIAGLEGTGRPRIEEIE</sequence>
<proteinExistence type="inferred from homology"/>
<dbReference type="Pfam" id="PF25267">
    <property type="entry name" value="TANGO6_N"/>
    <property type="match status" value="1"/>
</dbReference>
<name>A0A9W4IYE4_9EURO</name>
<gene>
    <name evidence="6" type="ORF">PSALAMII_LOCUS3643</name>
</gene>
<reference evidence="6" key="1">
    <citation type="submission" date="2021-07" db="EMBL/GenBank/DDBJ databases">
        <authorList>
            <person name="Branca A.L. A."/>
        </authorList>
    </citation>
    <scope>NUCLEOTIDE SEQUENCE</scope>
</reference>
<feature type="domain" description="TANGO6 N-terminal" evidence="5">
    <location>
        <begin position="83"/>
        <end position="204"/>
    </location>
</feature>
<accession>A0A9W4IYE4</accession>
<evidence type="ECO:0000259" key="5">
    <source>
        <dbReference type="Pfam" id="PF25267"/>
    </source>
</evidence>
<evidence type="ECO:0000313" key="7">
    <source>
        <dbReference type="Proteomes" id="UP001152592"/>
    </source>
</evidence>
<dbReference type="InterPro" id="IPR019414">
    <property type="entry name" value="Rtp1_C2"/>
</dbReference>
<feature type="region of interest" description="Disordered" evidence="2">
    <location>
        <begin position="876"/>
        <end position="915"/>
    </location>
</feature>
<evidence type="ECO:0000256" key="1">
    <source>
        <dbReference type="ARBA" id="ARBA00005724"/>
    </source>
</evidence>
<evidence type="ECO:0000259" key="3">
    <source>
        <dbReference type="Pfam" id="PF10304"/>
    </source>
</evidence>
<dbReference type="GO" id="GO:0009306">
    <property type="term" value="P:protein secretion"/>
    <property type="evidence" value="ECO:0007669"/>
    <property type="project" value="TreeGrafter"/>
</dbReference>
<evidence type="ECO:0000256" key="2">
    <source>
        <dbReference type="SAM" id="MobiDB-lite"/>
    </source>
</evidence>
<dbReference type="PANTHER" id="PTHR20959:SF1">
    <property type="entry name" value="TRANSPORT AND GOLGI ORGANIZATION PROTEIN 6 HOMOLOG"/>
    <property type="match status" value="1"/>
</dbReference>
<dbReference type="Pfam" id="PF10304">
    <property type="entry name" value="RTP1_C2"/>
    <property type="match status" value="1"/>
</dbReference>
<dbReference type="InterPro" id="IPR016024">
    <property type="entry name" value="ARM-type_fold"/>
</dbReference>
<comment type="caution">
    <text evidence="6">The sequence shown here is derived from an EMBL/GenBank/DDBJ whole genome shotgun (WGS) entry which is preliminary data.</text>
</comment>
<evidence type="ECO:0008006" key="8">
    <source>
        <dbReference type="Google" id="ProtNLM"/>
    </source>
</evidence>
<feature type="compositionally biased region" description="Polar residues" evidence="2">
    <location>
        <begin position="895"/>
        <end position="904"/>
    </location>
</feature>
<dbReference type="AlphaFoldDB" id="A0A9W4IYE4"/>
<dbReference type="InterPro" id="IPR019451">
    <property type="entry name" value="Rtp1_C1"/>
</dbReference>
<dbReference type="PANTHER" id="PTHR20959">
    <property type="entry name" value="TRANSPORT AND GOLGI ORGANIZATION PROTEIN 6 FAMILY MEMBER"/>
    <property type="match status" value="1"/>
</dbReference>
<organism evidence="6 7">
    <name type="scientific">Penicillium salamii</name>
    <dbReference type="NCBI Taxonomy" id="1612424"/>
    <lineage>
        <taxon>Eukaryota</taxon>
        <taxon>Fungi</taxon>
        <taxon>Dikarya</taxon>
        <taxon>Ascomycota</taxon>
        <taxon>Pezizomycotina</taxon>
        <taxon>Eurotiomycetes</taxon>
        <taxon>Eurotiomycetidae</taxon>
        <taxon>Eurotiales</taxon>
        <taxon>Aspergillaceae</taxon>
        <taxon>Penicillium</taxon>
    </lineage>
</organism>
<dbReference type="EMBL" id="CAJVPD010000166">
    <property type="protein sequence ID" value="CAG8360891.1"/>
    <property type="molecule type" value="Genomic_DNA"/>
</dbReference>
<evidence type="ECO:0000313" key="6">
    <source>
        <dbReference type="EMBL" id="CAG8360891.1"/>
    </source>
</evidence>
<feature type="domain" description="RNA polymerase II assembly factor Rtp1 C-terminal" evidence="4">
    <location>
        <begin position="742"/>
        <end position="856"/>
    </location>
</feature>
<dbReference type="Pfam" id="PF10363">
    <property type="entry name" value="RTP1_C1"/>
    <property type="match status" value="1"/>
</dbReference>
<evidence type="ECO:0000259" key="4">
    <source>
        <dbReference type="Pfam" id="PF10363"/>
    </source>
</evidence>
<protein>
    <recommendedName>
        <fullName evidence="8">Protein required for cell viability</fullName>
    </recommendedName>
</protein>
<feature type="compositionally biased region" description="Basic and acidic residues" evidence="2">
    <location>
        <begin position="878"/>
        <end position="894"/>
    </location>
</feature>
<dbReference type="InterPro" id="IPR057347">
    <property type="entry name" value="TANGO6_N"/>
</dbReference>
<dbReference type="SUPFAM" id="SSF48371">
    <property type="entry name" value="ARM repeat"/>
    <property type="match status" value="1"/>
</dbReference>